<name>X1S2F2_9ZZZZ</name>
<dbReference type="AlphaFoldDB" id="X1S2F2"/>
<dbReference type="EMBL" id="BARW01010085">
    <property type="protein sequence ID" value="GAI87043.1"/>
    <property type="molecule type" value="Genomic_DNA"/>
</dbReference>
<accession>X1S2F2</accession>
<reference evidence="1" key="1">
    <citation type="journal article" date="2014" name="Front. Microbiol.">
        <title>High frequency of phylogenetically diverse reductive dehalogenase-homologous genes in deep subseafloor sedimentary metagenomes.</title>
        <authorList>
            <person name="Kawai M."/>
            <person name="Futagami T."/>
            <person name="Toyoda A."/>
            <person name="Takaki Y."/>
            <person name="Nishi S."/>
            <person name="Hori S."/>
            <person name="Arai W."/>
            <person name="Tsubouchi T."/>
            <person name="Morono Y."/>
            <person name="Uchiyama I."/>
            <person name="Ito T."/>
            <person name="Fujiyama A."/>
            <person name="Inagaki F."/>
            <person name="Takami H."/>
        </authorList>
    </citation>
    <scope>NUCLEOTIDE SEQUENCE</scope>
    <source>
        <strain evidence="1">Expedition CK06-06</strain>
    </source>
</reference>
<proteinExistence type="predicted"/>
<evidence type="ECO:0000313" key="1">
    <source>
        <dbReference type="EMBL" id="GAI87043.1"/>
    </source>
</evidence>
<organism evidence="1">
    <name type="scientific">marine sediment metagenome</name>
    <dbReference type="NCBI Taxonomy" id="412755"/>
    <lineage>
        <taxon>unclassified sequences</taxon>
        <taxon>metagenomes</taxon>
        <taxon>ecological metagenomes</taxon>
    </lineage>
</organism>
<comment type="caution">
    <text evidence="1">The sequence shown here is derived from an EMBL/GenBank/DDBJ whole genome shotgun (WGS) entry which is preliminary data.</text>
</comment>
<sequence length="168" mass="19788">MTSKEYIRRYKFDLRDIAPPGILSFEVEGKDISDAMDNLAKELGEDVTDISVTLDAAYVWNPVKKEWVPHRPWWEEEKEPYEWEKGSNPDAAKPTPCDVCGNVELNWDRGWWVSDEEWLRIVPEKWRNKTLCPWCFTKFALQQGYQYKVRYTNGIAFGVEKMNNVFNG</sequence>
<protein>
    <submittedName>
        <fullName evidence="1">Uncharacterized protein</fullName>
    </submittedName>
</protein>
<gene>
    <name evidence="1" type="ORF">S12H4_20023</name>
</gene>
<feature type="non-terminal residue" evidence="1">
    <location>
        <position position="168"/>
    </location>
</feature>